<feature type="repeat" description="TPR" evidence="3">
    <location>
        <begin position="144"/>
        <end position="177"/>
    </location>
</feature>
<evidence type="ECO:0000256" key="3">
    <source>
        <dbReference type="PROSITE-ProRule" id="PRU00339"/>
    </source>
</evidence>
<dbReference type="Proteomes" id="UP000006772">
    <property type="component" value="Unassembled WGS sequence"/>
</dbReference>
<dbReference type="AlphaFoldDB" id="A0AAI9N2K8"/>
<reference evidence="4 5" key="1">
    <citation type="journal article" date="2013" name="Front. Microbiol.">
        <title>The genome of the endophytic bacterium H. frisingense GSF30(T) identifies diverse strategies in the Herbaspirillum genus to interact with plants.</title>
        <authorList>
            <person name="Straub D."/>
            <person name="Rothballer M."/>
            <person name="Hartmann A."/>
            <person name="Ludewig U."/>
        </authorList>
    </citation>
    <scope>NUCLEOTIDE SEQUENCE [LARGE SCALE GENOMIC DNA]</scope>
    <source>
        <strain evidence="4 5">GSF30</strain>
    </source>
</reference>
<keyword evidence="1" id="KW-0677">Repeat</keyword>
<dbReference type="PANTHER" id="PTHR44366:SF1">
    <property type="entry name" value="UDP-N-ACETYLGLUCOSAMINE--PEPTIDE N-ACETYLGLUCOSAMINYLTRANSFERASE 110 KDA SUBUNIT"/>
    <property type="match status" value="1"/>
</dbReference>
<evidence type="ECO:0008006" key="6">
    <source>
        <dbReference type="Google" id="ProtNLM"/>
    </source>
</evidence>
<proteinExistence type="predicted"/>
<dbReference type="InterPro" id="IPR011990">
    <property type="entry name" value="TPR-like_helical_dom_sf"/>
</dbReference>
<evidence type="ECO:0000313" key="5">
    <source>
        <dbReference type="Proteomes" id="UP000006772"/>
    </source>
</evidence>
<name>A0AAI9N2K8_9BURK</name>
<dbReference type="Pfam" id="PF07719">
    <property type="entry name" value="TPR_2"/>
    <property type="match status" value="1"/>
</dbReference>
<dbReference type="InterPro" id="IPR037919">
    <property type="entry name" value="OGT"/>
</dbReference>
<evidence type="ECO:0000256" key="1">
    <source>
        <dbReference type="ARBA" id="ARBA00022737"/>
    </source>
</evidence>
<dbReference type="PROSITE" id="PS50293">
    <property type="entry name" value="TPR_REGION"/>
    <property type="match status" value="2"/>
</dbReference>
<dbReference type="Pfam" id="PF13432">
    <property type="entry name" value="TPR_16"/>
    <property type="match status" value="2"/>
</dbReference>
<dbReference type="InterPro" id="IPR019734">
    <property type="entry name" value="TPR_rpt"/>
</dbReference>
<keyword evidence="2 3" id="KW-0802">TPR repeat</keyword>
<dbReference type="PROSITE" id="PS50005">
    <property type="entry name" value="TPR"/>
    <property type="match status" value="5"/>
</dbReference>
<dbReference type="PANTHER" id="PTHR44366">
    <property type="entry name" value="UDP-N-ACETYLGLUCOSAMINE--PEPTIDE N-ACETYLGLUCOSAMINYLTRANSFERASE 110 KDA SUBUNIT"/>
    <property type="match status" value="1"/>
</dbReference>
<comment type="caution">
    <text evidence="4">The sequence shown here is derived from an EMBL/GenBank/DDBJ whole genome shotgun (WGS) entry which is preliminary data.</text>
</comment>
<gene>
    <name evidence="4" type="ORF">HFRIS_017002</name>
</gene>
<dbReference type="RefSeq" id="WP_006464651.1">
    <property type="nucleotide sequence ID" value="NZ_AEEC02000026.1"/>
</dbReference>
<dbReference type="Gene3D" id="3.40.50.2000">
    <property type="entry name" value="Glycogen Phosphorylase B"/>
    <property type="match status" value="1"/>
</dbReference>
<protein>
    <recommendedName>
        <fullName evidence="6">Tetratricopeptide repeat protein</fullName>
    </recommendedName>
</protein>
<dbReference type="SUPFAM" id="SSF48452">
    <property type="entry name" value="TPR-like"/>
    <property type="match status" value="2"/>
</dbReference>
<dbReference type="InterPro" id="IPR013105">
    <property type="entry name" value="TPR_2"/>
</dbReference>
<evidence type="ECO:0000313" key="4">
    <source>
        <dbReference type="EMBL" id="EOA03488.1"/>
    </source>
</evidence>
<dbReference type="SMART" id="SM00028">
    <property type="entry name" value="TPR"/>
    <property type="match status" value="8"/>
</dbReference>
<feature type="repeat" description="TPR" evidence="3">
    <location>
        <begin position="246"/>
        <end position="279"/>
    </location>
</feature>
<feature type="repeat" description="TPR" evidence="3">
    <location>
        <begin position="110"/>
        <end position="143"/>
    </location>
</feature>
<organism evidence="4 5">
    <name type="scientific">Herbaspirillum frisingense GSF30</name>
    <dbReference type="NCBI Taxonomy" id="864073"/>
    <lineage>
        <taxon>Bacteria</taxon>
        <taxon>Pseudomonadati</taxon>
        <taxon>Pseudomonadota</taxon>
        <taxon>Betaproteobacteria</taxon>
        <taxon>Burkholderiales</taxon>
        <taxon>Oxalobacteraceae</taxon>
        <taxon>Herbaspirillum</taxon>
    </lineage>
</organism>
<dbReference type="EMBL" id="AEEC02000026">
    <property type="protein sequence ID" value="EOA03488.1"/>
    <property type="molecule type" value="Genomic_DNA"/>
</dbReference>
<dbReference type="GO" id="GO:0006493">
    <property type="term" value="P:protein O-linked glycosylation"/>
    <property type="evidence" value="ECO:0007669"/>
    <property type="project" value="InterPro"/>
</dbReference>
<accession>A0AAI9N2K8</accession>
<dbReference type="Pfam" id="PF14559">
    <property type="entry name" value="TPR_19"/>
    <property type="match status" value="1"/>
</dbReference>
<sequence length="605" mass="68181">MRQQANPSLILLQKALALHQKGDLAPAEELYKKVLLKLPRHFEANYLYGMLKLHQEDWAAAEAQLAKAIDLNPGHLDTYFDHAGALEQLGRDEEAVARYDHLIAAKPDFPDALLRRGTALRRLGRSAEALEDFARTLKMNPDNPDAWFQQGNAQHDLFAYADARQSYSSALTLRPDFIEAWFNLGNTCKDSYLLEEALAAYDRALTVKPDFYQALSNRGYVLVQLQRPLEALQAYDQALALDDSSADLWFNRGSTLETLRRFDEATDSYDRARQLNPDASSAPWNDALMQLLQGDYQNGWRAYEARWYTEQMQGQLRHFTEPLWLGDFSLEGKTILLHAEQGFGDTLQFVRYVPLVAAMGARVILEVQPALVKLLGNVPGAAEVISSQRFMRPAFDVHCPLMSLPLACQSFSEEDIPRAPYLLPDASAWSDWAQRLPHNRALRVGLVWAGSSAQTHPDAVRIDGQRSLPFDALAPVVELAREHAQLEFYSVQVGDTALAQLHSHPLASHVKDCSGALRDFADTSGLLAHLDLLISVDTSVCHLAGALGKPVWLLNRVNTCWRWQLDRSDTPWYPSFTIFRQTQTDDWNEVIAQVRSALQQRLTQH</sequence>
<evidence type="ECO:0000256" key="2">
    <source>
        <dbReference type="ARBA" id="ARBA00022803"/>
    </source>
</evidence>
<feature type="repeat" description="TPR" evidence="3">
    <location>
        <begin position="178"/>
        <end position="211"/>
    </location>
</feature>
<feature type="repeat" description="TPR" evidence="3">
    <location>
        <begin position="212"/>
        <end position="245"/>
    </location>
</feature>
<dbReference type="SUPFAM" id="SSF53756">
    <property type="entry name" value="UDP-Glycosyltransferase/glycogen phosphorylase"/>
    <property type="match status" value="1"/>
</dbReference>
<dbReference type="GO" id="GO:0097363">
    <property type="term" value="F:protein O-acetylglucosaminyltransferase activity"/>
    <property type="evidence" value="ECO:0007669"/>
    <property type="project" value="TreeGrafter"/>
</dbReference>
<dbReference type="Gene3D" id="1.25.40.10">
    <property type="entry name" value="Tetratricopeptide repeat domain"/>
    <property type="match status" value="4"/>
</dbReference>